<evidence type="ECO:0000256" key="3">
    <source>
        <dbReference type="ARBA" id="ARBA00023163"/>
    </source>
</evidence>
<evidence type="ECO:0000256" key="2">
    <source>
        <dbReference type="ARBA" id="ARBA00023125"/>
    </source>
</evidence>
<accession>A0A930YTU2</accession>
<dbReference type="PANTHER" id="PTHR42756">
    <property type="entry name" value="TRANSCRIPTIONAL REGULATOR, MARR"/>
    <property type="match status" value="1"/>
</dbReference>
<dbReference type="Gene3D" id="1.10.10.10">
    <property type="entry name" value="Winged helix-like DNA-binding domain superfamily/Winged helix DNA-binding domain"/>
    <property type="match status" value="1"/>
</dbReference>
<name>A0A930YTU2_9FLAO</name>
<dbReference type="PROSITE" id="PS50995">
    <property type="entry name" value="HTH_MARR_2"/>
    <property type="match status" value="1"/>
</dbReference>
<dbReference type="InterPro" id="IPR036388">
    <property type="entry name" value="WH-like_DNA-bd_sf"/>
</dbReference>
<dbReference type="PANTHER" id="PTHR42756:SF1">
    <property type="entry name" value="TRANSCRIPTIONAL REPRESSOR OF EMRAB OPERON"/>
    <property type="match status" value="1"/>
</dbReference>
<evidence type="ECO:0000256" key="1">
    <source>
        <dbReference type="ARBA" id="ARBA00023015"/>
    </source>
</evidence>
<dbReference type="AlphaFoldDB" id="A0A930YTU2"/>
<gene>
    <name evidence="5" type="ORF">IC612_00355</name>
</gene>
<dbReference type="SMART" id="SM00347">
    <property type="entry name" value="HTH_MARR"/>
    <property type="match status" value="1"/>
</dbReference>
<keyword evidence="6" id="KW-1185">Reference proteome</keyword>
<keyword evidence="3" id="KW-0804">Transcription</keyword>
<feature type="domain" description="HTH marR-type" evidence="4">
    <location>
        <begin position="57"/>
        <end position="190"/>
    </location>
</feature>
<dbReference type="EMBL" id="JADKYY010000001">
    <property type="protein sequence ID" value="MBF5026248.1"/>
    <property type="molecule type" value="Genomic_DNA"/>
</dbReference>
<evidence type="ECO:0000259" key="4">
    <source>
        <dbReference type="PROSITE" id="PS50995"/>
    </source>
</evidence>
<dbReference type="SUPFAM" id="SSF46785">
    <property type="entry name" value="Winged helix' DNA-binding domain"/>
    <property type="match status" value="1"/>
</dbReference>
<proteinExistence type="predicted"/>
<dbReference type="InterPro" id="IPR000835">
    <property type="entry name" value="HTH_MarR-typ"/>
</dbReference>
<evidence type="ECO:0000313" key="5">
    <source>
        <dbReference type="EMBL" id="MBF5026248.1"/>
    </source>
</evidence>
<dbReference type="RefSeq" id="WP_194738183.1">
    <property type="nucleotide sequence ID" value="NZ_JADKYY010000001.1"/>
</dbReference>
<comment type="caution">
    <text evidence="5">The sequence shown here is derived from an EMBL/GenBank/DDBJ whole genome shotgun (WGS) entry which is preliminary data.</text>
</comment>
<dbReference type="Proteomes" id="UP000694480">
    <property type="component" value="Unassembled WGS sequence"/>
</dbReference>
<dbReference type="Pfam" id="PF12802">
    <property type="entry name" value="MarR_2"/>
    <property type="match status" value="1"/>
</dbReference>
<sequence>MENEFYHAALGTITDFLAEQKAGKATMEEFRQYLNQKHFLSQSPLRLSSKRESELSDNDLAKQLILLSRFSKQMLRKALKEFPALQNEEFTYLYRLKDEPLLSKSELIERNGHEKQTGTEIIRRLARSGLIEECTDCKDKRIRRLRLSPKGESEFAQSFSQVSKAARLMVAVLETEEKQAFLKQLKKLNTFHFTLYTSMRKNDFDSIVKKIAL</sequence>
<evidence type="ECO:0000313" key="6">
    <source>
        <dbReference type="Proteomes" id="UP000694480"/>
    </source>
</evidence>
<keyword evidence="1" id="KW-0805">Transcription regulation</keyword>
<keyword evidence="2" id="KW-0238">DNA-binding</keyword>
<dbReference type="GO" id="GO:0003677">
    <property type="term" value="F:DNA binding"/>
    <property type="evidence" value="ECO:0007669"/>
    <property type="project" value="UniProtKB-KW"/>
</dbReference>
<reference evidence="5" key="1">
    <citation type="submission" date="2020-11" db="EMBL/GenBank/DDBJ databases">
        <title>Genome seq and assembly of Planobacterium sp.</title>
        <authorList>
            <person name="Chhetri G."/>
        </authorList>
    </citation>
    <scope>NUCLEOTIDE SEQUENCE</scope>
    <source>
        <strain evidence="5">GCR5</strain>
    </source>
</reference>
<dbReference type="GO" id="GO:0003700">
    <property type="term" value="F:DNA-binding transcription factor activity"/>
    <property type="evidence" value="ECO:0007669"/>
    <property type="project" value="InterPro"/>
</dbReference>
<dbReference type="InterPro" id="IPR036390">
    <property type="entry name" value="WH_DNA-bd_sf"/>
</dbReference>
<protein>
    <submittedName>
        <fullName evidence="5">MarR family transcriptional regulator</fullName>
    </submittedName>
</protein>
<organism evidence="5 6">
    <name type="scientific">Planobacterium oryzisoli</name>
    <dbReference type="NCBI Taxonomy" id="2771435"/>
    <lineage>
        <taxon>Bacteria</taxon>
        <taxon>Pseudomonadati</taxon>
        <taxon>Bacteroidota</taxon>
        <taxon>Flavobacteriia</taxon>
        <taxon>Flavobacteriales</taxon>
        <taxon>Weeksellaceae</taxon>
        <taxon>Chryseobacterium group</taxon>
        <taxon>Chryseobacterium</taxon>
    </lineage>
</organism>